<reference evidence="2" key="1">
    <citation type="submission" date="2021-01" db="EMBL/GenBank/DDBJ databases">
        <title>Whole genome shotgun sequence of Virgisporangium ochraceum NBRC 16418.</title>
        <authorList>
            <person name="Komaki H."/>
            <person name="Tamura T."/>
        </authorList>
    </citation>
    <scope>NUCLEOTIDE SEQUENCE</scope>
    <source>
        <strain evidence="2">NBRC 16418</strain>
    </source>
</reference>
<proteinExistence type="predicted"/>
<dbReference type="Proteomes" id="UP000635606">
    <property type="component" value="Unassembled WGS sequence"/>
</dbReference>
<sequence length="71" mass="7763">MPGLTPEQRALLQQTVTAELRRAWDEAVAAGVPAERLVEVVERRRRELLSAGVDDAQHGGDDAVENDRVGD</sequence>
<dbReference type="EMBL" id="BOPH01000141">
    <property type="protein sequence ID" value="GIJ74599.1"/>
    <property type="molecule type" value="Genomic_DNA"/>
</dbReference>
<name>A0A8J4A2L6_9ACTN</name>
<organism evidence="2 3">
    <name type="scientific">Virgisporangium ochraceum</name>
    <dbReference type="NCBI Taxonomy" id="65505"/>
    <lineage>
        <taxon>Bacteria</taxon>
        <taxon>Bacillati</taxon>
        <taxon>Actinomycetota</taxon>
        <taxon>Actinomycetes</taxon>
        <taxon>Micromonosporales</taxon>
        <taxon>Micromonosporaceae</taxon>
        <taxon>Virgisporangium</taxon>
    </lineage>
</organism>
<evidence type="ECO:0000313" key="3">
    <source>
        <dbReference type="Proteomes" id="UP000635606"/>
    </source>
</evidence>
<feature type="compositionally biased region" description="Basic and acidic residues" evidence="1">
    <location>
        <begin position="55"/>
        <end position="71"/>
    </location>
</feature>
<evidence type="ECO:0000256" key="1">
    <source>
        <dbReference type="SAM" id="MobiDB-lite"/>
    </source>
</evidence>
<feature type="region of interest" description="Disordered" evidence="1">
    <location>
        <begin position="49"/>
        <end position="71"/>
    </location>
</feature>
<keyword evidence="3" id="KW-1185">Reference proteome</keyword>
<gene>
    <name evidence="2" type="ORF">Voc01_095160</name>
</gene>
<dbReference type="RefSeq" id="WP_203934394.1">
    <property type="nucleotide sequence ID" value="NZ_BOPH01000141.1"/>
</dbReference>
<accession>A0A8J4A2L6</accession>
<evidence type="ECO:0000313" key="2">
    <source>
        <dbReference type="EMBL" id="GIJ74599.1"/>
    </source>
</evidence>
<dbReference type="AlphaFoldDB" id="A0A8J4A2L6"/>
<comment type="caution">
    <text evidence="2">The sequence shown here is derived from an EMBL/GenBank/DDBJ whole genome shotgun (WGS) entry which is preliminary data.</text>
</comment>
<protein>
    <submittedName>
        <fullName evidence="2">Uncharacterized protein</fullName>
    </submittedName>
</protein>